<organism evidence="2 3">
    <name type="scientific">Aquibium pacificus</name>
    <dbReference type="NCBI Taxonomy" id="3153579"/>
    <lineage>
        <taxon>Bacteria</taxon>
        <taxon>Pseudomonadati</taxon>
        <taxon>Pseudomonadota</taxon>
        <taxon>Alphaproteobacteria</taxon>
        <taxon>Hyphomicrobiales</taxon>
        <taxon>Phyllobacteriaceae</taxon>
        <taxon>Aquibium</taxon>
    </lineage>
</organism>
<dbReference type="Proteomes" id="UP001556692">
    <property type="component" value="Unassembled WGS sequence"/>
</dbReference>
<feature type="region of interest" description="Disordered" evidence="1">
    <location>
        <begin position="116"/>
        <end position="137"/>
    </location>
</feature>
<gene>
    <name evidence="2" type="ORF">ABGN05_26245</name>
</gene>
<evidence type="ECO:0000313" key="3">
    <source>
        <dbReference type="Proteomes" id="UP001556692"/>
    </source>
</evidence>
<accession>A0ABV3ST97</accession>
<name>A0ABV3ST97_9HYPH</name>
<proteinExistence type="predicted"/>
<sequence length="137" mass="14767">MNVHAATVDERMLRRVMALLVSFAAMAEQAATRSAPVRWFVLVLLRYAEAVSESYVLETAGMPLSEFEGIAPDGNNPDDALRLAARFYALAAALCTLLPLGGGFDWRSVQPGRVSGHAASGSRLRFSGPTWNPNNTS</sequence>
<dbReference type="EMBL" id="JBDPGJ010000008">
    <property type="protein sequence ID" value="MEX0409149.1"/>
    <property type="molecule type" value="Genomic_DNA"/>
</dbReference>
<reference evidence="2 3" key="1">
    <citation type="submission" date="2024-05" db="EMBL/GenBank/DDBJ databases">
        <authorList>
            <person name="Jiang F."/>
        </authorList>
    </citation>
    <scope>NUCLEOTIDE SEQUENCE [LARGE SCALE GENOMIC DNA]</scope>
    <source>
        <strain evidence="2 3">LZ166</strain>
    </source>
</reference>
<protein>
    <submittedName>
        <fullName evidence="2">Uncharacterized protein</fullName>
    </submittedName>
</protein>
<evidence type="ECO:0000313" key="2">
    <source>
        <dbReference type="EMBL" id="MEX0409149.1"/>
    </source>
</evidence>
<dbReference type="RefSeq" id="WP_367957006.1">
    <property type="nucleotide sequence ID" value="NZ_JBDPGJ010000008.1"/>
</dbReference>
<comment type="caution">
    <text evidence="2">The sequence shown here is derived from an EMBL/GenBank/DDBJ whole genome shotgun (WGS) entry which is preliminary data.</text>
</comment>
<evidence type="ECO:0000256" key="1">
    <source>
        <dbReference type="SAM" id="MobiDB-lite"/>
    </source>
</evidence>
<keyword evidence="3" id="KW-1185">Reference proteome</keyword>